<proteinExistence type="predicted"/>
<comment type="caution">
    <text evidence="2">The sequence shown here is derived from an EMBL/GenBank/DDBJ whole genome shotgun (WGS) entry which is preliminary data.</text>
</comment>
<name>A0ABS1YI84_9ACTN</name>
<evidence type="ECO:0000313" key="2">
    <source>
        <dbReference type="EMBL" id="MBM0277077.1"/>
    </source>
</evidence>
<keyword evidence="3" id="KW-1185">Reference proteome</keyword>
<feature type="region of interest" description="Disordered" evidence="1">
    <location>
        <begin position="75"/>
        <end position="111"/>
    </location>
</feature>
<dbReference type="Proteomes" id="UP000622245">
    <property type="component" value="Unassembled WGS sequence"/>
</dbReference>
<feature type="region of interest" description="Disordered" evidence="1">
    <location>
        <begin position="1"/>
        <end position="28"/>
    </location>
</feature>
<accession>A0ABS1YI84</accession>
<evidence type="ECO:0000256" key="1">
    <source>
        <dbReference type="SAM" id="MobiDB-lite"/>
    </source>
</evidence>
<gene>
    <name evidence="2" type="ORF">JM949_17595</name>
</gene>
<protein>
    <submittedName>
        <fullName evidence="2">Uncharacterized protein</fullName>
    </submittedName>
</protein>
<evidence type="ECO:0000313" key="3">
    <source>
        <dbReference type="Proteomes" id="UP000622245"/>
    </source>
</evidence>
<organism evidence="2 3">
    <name type="scientific">Micromonospora tarensis</name>
    <dbReference type="NCBI Taxonomy" id="2806100"/>
    <lineage>
        <taxon>Bacteria</taxon>
        <taxon>Bacillati</taxon>
        <taxon>Actinomycetota</taxon>
        <taxon>Actinomycetes</taxon>
        <taxon>Micromonosporales</taxon>
        <taxon>Micromonosporaceae</taxon>
        <taxon>Micromonospora</taxon>
    </lineage>
</organism>
<reference evidence="2 3" key="1">
    <citation type="submission" date="2021-01" db="EMBL/GenBank/DDBJ databases">
        <title>Draft genome sequence of Micromonospora sp. strain STR1s_6.</title>
        <authorList>
            <person name="Karlyshev A."/>
            <person name="Jawad R."/>
        </authorList>
    </citation>
    <scope>NUCLEOTIDE SEQUENCE [LARGE SCALE GENOMIC DNA]</scope>
    <source>
        <strain evidence="2 3">STR1S-6</strain>
    </source>
</reference>
<dbReference type="EMBL" id="JAEVHL010000084">
    <property type="protein sequence ID" value="MBM0277077.1"/>
    <property type="molecule type" value="Genomic_DNA"/>
</dbReference>
<feature type="compositionally biased region" description="Low complexity" evidence="1">
    <location>
        <begin position="1"/>
        <end position="26"/>
    </location>
</feature>
<feature type="compositionally biased region" description="Pro residues" evidence="1">
    <location>
        <begin position="92"/>
        <end position="111"/>
    </location>
</feature>
<sequence length="111" mass="11056">MLPGTASPGAPPTTAGAPSASPAPAGQLTGLCRAWRAKKPEQREKALRTPAFGKLVTAAGGPARVEAYCQSLVPGAAPTESVSPSESARAKPSPPAKTPPSPPPPGLRTRG</sequence>